<dbReference type="Proteomes" id="UP000004710">
    <property type="component" value="Unassembled WGS sequence"/>
</dbReference>
<dbReference type="InterPro" id="IPR012337">
    <property type="entry name" value="RNaseH-like_sf"/>
</dbReference>
<reference evidence="2 3" key="1">
    <citation type="submission" date="2010-01" db="EMBL/GenBank/DDBJ databases">
        <title>The Genome Sequence of Escherichia coli M605.</title>
        <authorList>
            <consortium name="The Broad Institute Genome Sequencing Platform"/>
            <consortium name="The Broad Institute Genome Sequencing Center for Infectious Disease"/>
            <person name="Feldgarden M."/>
            <person name="Gordon D.M."/>
            <person name="Johnson J.R."/>
            <person name="Johnston B.D."/>
            <person name="Young S."/>
            <person name="Zeng Q."/>
            <person name="Koehrsen M."/>
            <person name="Alvarado L."/>
            <person name="Berlin A.M."/>
            <person name="Borenstein D."/>
            <person name="Chapman S.B."/>
            <person name="Chen Z."/>
            <person name="Engels R."/>
            <person name="Freedman E."/>
            <person name="Gellesch M."/>
            <person name="Goldberg J."/>
            <person name="Griggs A."/>
            <person name="Gujja S."/>
            <person name="Heilman E.R."/>
            <person name="Heiman D.I."/>
            <person name="Hepburn T.A."/>
            <person name="Howarth C."/>
            <person name="Jen D."/>
            <person name="Larson L."/>
            <person name="Lewis B."/>
            <person name="Mehta T."/>
            <person name="Park D."/>
            <person name="Pearson M."/>
            <person name="Richards J."/>
            <person name="Roberts A."/>
            <person name="Saif S."/>
            <person name="Shea T.D."/>
            <person name="Shenoy N."/>
            <person name="Sisk P."/>
            <person name="Stolte C."/>
            <person name="Sykes S.N."/>
            <person name="Walk T."/>
            <person name="White J."/>
            <person name="Yandava C."/>
            <person name="Haas B."/>
            <person name="Henn M.R."/>
            <person name="Nusbaum C."/>
            <person name="Birren B."/>
        </authorList>
    </citation>
    <scope>NUCLEOTIDE SEQUENCE [LARGE SCALE GENOMIC DNA]</scope>
    <source>
        <strain evidence="2 3">M605</strain>
    </source>
</reference>
<dbReference type="Pfam" id="PF13683">
    <property type="entry name" value="rve_3"/>
    <property type="match status" value="1"/>
</dbReference>
<dbReference type="GO" id="GO:0003676">
    <property type="term" value="F:nucleic acid binding"/>
    <property type="evidence" value="ECO:0007669"/>
    <property type="project" value="InterPro"/>
</dbReference>
<evidence type="ECO:0000313" key="3">
    <source>
        <dbReference type="Proteomes" id="UP000004710"/>
    </source>
</evidence>
<sequence length="141" mass="16840">MLHSDNGEPMRSCTLLDKMYALGVLSSYFRPRVSNDNPYSESLSRTIKYCPWWPENGFRTIDEARSWLSRFTRWYNLEHKHSGIKYVTPDERHRGIDAQILEARKTVYRGAHKRHPERWSKQLRDWELIQAVYLNPEKEAA</sequence>
<proteinExistence type="predicted"/>
<evidence type="ECO:0000313" key="2">
    <source>
        <dbReference type="EMBL" id="EGI12783.1"/>
    </source>
</evidence>
<dbReference type="AlphaFoldDB" id="F4T7Q5"/>
<accession>F4T7Q5</accession>
<feature type="domain" description="Integrase catalytic" evidence="1">
    <location>
        <begin position="23"/>
        <end position="89"/>
    </location>
</feature>
<dbReference type="InterPro" id="IPR001584">
    <property type="entry name" value="Integrase_cat-core"/>
</dbReference>
<dbReference type="EMBL" id="GL883932">
    <property type="protein sequence ID" value="EGI12783.1"/>
    <property type="molecule type" value="Genomic_DNA"/>
</dbReference>
<name>F4T7Q5_ECOLX</name>
<dbReference type="GO" id="GO:0015074">
    <property type="term" value="P:DNA integration"/>
    <property type="evidence" value="ECO:0007669"/>
    <property type="project" value="InterPro"/>
</dbReference>
<organism evidence="2 3">
    <name type="scientific">Escherichia coli M605</name>
    <dbReference type="NCBI Taxonomy" id="656417"/>
    <lineage>
        <taxon>Bacteria</taxon>
        <taxon>Pseudomonadati</taxon>
        <taxon>Pseudomonadota</taxon>
        <taxon>Gammaproteobacteria</taxon>
        <taxon>Enterobacterales</taxon>
        <taxon>Enterobacteriaceae</taxon>
        <taxon>Escherichia</taxon>
    </lineage>
</organism>
<dbReference type="HOGENOM" id="CLU_093676_1_1_6"/>
<protein>
    <submittedName>
        <fullName evidence="2">Putative transposase</fullName>
    </submittedName>
</protein>
<dbReference type="Gene3D" id="3.30.420.10">
    <property type="entry name" value="Ribonuclease H-like superfamily/Ribonuclease H"/>
    <property type="match status" value="1"/>
</dbReference>
<dbReference type="SUPFAM" id="SSF53098">
    <property type="entry name" value="Ribonuclease H-like"/>
    <property type="match status" value="1"/>
</dbReference>
<gene>
    <name evidence="2" type="ORF">ECIG_03039</name>
</gene>
<dbReference type="InterPro" id="IPR036397">
    <property type="entry name" value="RNaseH_sf"/>
</dbReference>
<evidence type="ECO:0000259" key="1">
    <source>
        <dbReference type="Pfam" id="PF13683"/>
    </source>
</evidence>